<sequence length="231" mass="26537">MTYSIALKLSPATYQRFQQLHQQFNQGNPHSLAKPLGEVLSHISCEIVDQVFGEIARTSSSPDRESEKIVQQVMDTVQKYMPWSVSFFGNDRLVPMVNYLQQKTYEKEGQAYVAYPVDNVLIKETLGCVEQIRQGNSAYIQPAFRAFTQIVDQGVTSLVREPKKMLKFNFMVDKTLTGVIQLTTQLGYKRLEKLGTQFDTRITEQYFNHFLGFVGNDPQPERGYTDIHHNK</sequence>
<dbReference type="EMBL" id="CP048654">
    <property type="protein sequence ID" value="QOW42121.1"/>
    <property type="molecule type" value="Genomic_DNA"/>
</dbReference>
<proteinExistence type="predicted"/>
<dbReference type="AlphaFoldDB" id="A0A2L2J4S7"/>
<protein>
    <submittedName>
        <fullName evidence="1">Uncharacterized protein</fullName>
    </submittedName>
</protein>
<name>A0A2L2J4S7_9GAMM</name>
<organism evidence="1 2">
    <name type="scientific">Acinetobacter indicus</name>
    <dbReference type="NCBI Taxonomy" id="756892"/>
    <lineage>
        <taxon>Bacteria</taxon>
        <taxon>Pseudomonadati</taxon>
        <taxon>Pseudomonadota</taxon>
        <taxon>Gammaproteobacteria</taxon>
        <taxon>Moraxellales</taxon>
        <taxon>Moraxellaceae</taxon>
        <taxon>Acinetobacter</taxon>
    </lineage>
</organism>
<dbReference type="KEGG" id="aid:CTZ23_11220"/>
<evidence type="ECO:0000313" key="2">
    <source>
        <dbReference type="Proteomes" id="UP000593812"/>
    </source>
</evidence>
<reference evidence="1 2" key="1">
    <citation type="submission" date="2020-02" db="EMBL/GenBank/DDBJ databases">
        <title>Tigecycline-resistant Acinetobacter species from pigs and migratory birds.</title>
        <authorList>
            <person name="Chen C."/>
            <person name="Sun J."/>
            <person name="Liao X.-P."/>
            <person name="Liu Y.-H."/>
        </authorList>
    </citation>
    <scope>NUCLEOTIDE SEQUENCE [LARGE SCALE GENOMIC DNA]</scope>
    <source>
        <strain evidence="1 2">C15_T</strain>
    </source>
</reference>
<dbReference type="GeneID" id="69465206"/>
<gene>
    <name evidence="1" type="ORF">G0027_04180</name>
</gene>
<dbReference type="Proteomes" id="UP000593812">
    <property type="component" value="Chromosome"/>
</dbReference>
<dbReference type="STRING" id="756892.GCA_001922645_00141"/>
<dbReference type="RefSeq" id="WP_005176074.1">
    <property type="nucleotide sequence ID" value="NZ_CP024620.2"/>
</dbReference>
<accession>A0A2L2J4S7</accession>
<evidence type="ECO:0000313" key="1">
    <source>
        <dbReference type="EMBL" id="QOW42121.1"/>
    </source>
</evidence>